<keyword evidence="4 12" id="KW-0347">Helicase</keyword>
<dbReference type="EMBL" id="AP013055">
    <property type="protein sequence ID" value="BAO49508.1"/>
    <property type="molecule type" value="Genomic_DNA"/>
</dbReference>
<dbReference type="Proteomes" id="UP000174145">
    <property type="component" value="Segment"/>
</dbReference>
<dbReference type="GO" id="GO:0004386">
    <property type="term" value="F:helicase activity"/>
    <property type="evidence" value="ECO:0007669"/>
    <property type="project" value="UniProtKB-KW"/>
</dbReference>
<keyword evidence="8" id="KW-0804">Transcription</keyword>
<dbReference type="InterPro" id="IPR027417">
    <property type="entry name" value="P-loop_NTPase"/>
</dbReference>
<dbReference type="KEGG" id="vg:18263577"/>
<evidence type="ECO:0000259" key="11">
    <source>
        <dbReference type="PROSITE" id="PS51192"/>
    </source>
</evidence>
<dbReference type="CDD" id="cd18785">
    <property type="entry name" value="SF2_C"/>
    <property type="match status" value="1"/>
</dbReference>
<dbReference type="InterPro" id="IPR050742">
    <property type="entry name" value="Helicase_Restrict-Modif_Enz"/>
</dbReference>
<dbReference type="Pfam" id="PF04851">
    <property type="entry name" value="ResIII"/>
    <property type="match status" value="1"/>
</dbReference>
<dbReference type="GO" id="GO:0003677">
    <property type="term" value="F:DNA binding"/>
    <property type="evidence" value="ECO:0007669"/>
    <property type="project" value="InterPro"/>
</dbReference>
<dbReference type="GO" id="GO:0005524">
    <property type="term" value="F:ATP binding"/>
    <property type="evidence" value="ECO:0007669"/>
    <property type="project" value="UniProtKB-KW"/>
</dbReference>
<keyword evidence="6" id="KW-0946">Virion</keyword>
<dbReference type="Gene3D" id="3.40.50.300">
    <property type="entry name" value="P-loop containing nucleotide triphosphate hydrolases"/>
    <property type="match status" value="2"/>
</dbReference>
<dbReference type="PANTHER" id="PTHR47396">
    <property type="entry name" value="TYPE I RESTRICTION ENZYME ECOKI R PROTEIN"/>
    <property type="match status" value="1"/>
</dbReference>
<evidence type="ECO:0000256" key="8">
    <source>
        <dbReference type="ARBA" id="ARBA00023163"/>
    </source>
</evidence>
<evidence type="ECO:0000256" key="2">
    <source>
        <dbReference type="ARBA" id="ARBA00022741"/>
    </source>
</evidence>
<dbReference type="InterPro" id="IPR006935">
    <property type="entry name" value="Helicase/UvrB_N"/>
</dbReference>
<evidence type="ECO:0000313" key="12">
    <source>
        <dbReference type="EMBL" id="BAO49508.1"/>
    </source>
</evidence>
<dbReference type="SUPFAM" id="SSF52540">
    <property type="entry name" value="P-loop containing nucleoside triphosphate hydrolases"/>
    <property type="match status" value="1"/>
</dbReference>
<keyword evidence="7" id="KW-0426">Late protein</keyword>
<evidence type="ECO:0000313" key="13">
    <source>
        <dbReference type="Proteomes" id="UP000174145"/>
    </source>
</evidence>
<dbReference type="SMART" id="SM00487">
    <property type="entry name" value="DEXDc"/>
    <property type="match status" value="1"/>
</dbReference>
<dbReference type="InterPro" id="IPR014001">
    <property type="entry name" value="Helicase_ATP-bd"/>
</dbReference>
<name>W6JIU7_9POXV</name>
<feature type="domain" description="Helicase ATP-binding" evidence="11">
    <location>
        <begin position="94"/>
        <end position="251"/>
    </location>
</feature>
<evidence type="ECO:0000256" key="7">
    <source>
        <dbReference type="ARBA" id="ARBA00022921"/>
    </source>
</evidence>
<comment type="similarity">
    <text evidence="10">Belongs to the helicase family. Poxviruses subfamily.</text>
</comment>
<dbReference type="Pfam" id="PF00271">
    <property type="entry name" value="Helicase_C"/>
    <property type="match status" value="1"/>
</dbReference>
<evidence type="ECO:0000256" key="10">
    <source>
        <dbReference type="ARBA" id="ARBA00038498"/>
    </source>
</evidence>
<proteinExistence type="inferred from homology"/>
<accession>W6JIU7</accession>
<dbReference type="InterPro" id="IPR001650">
    <property type="entry name" value="Helicase_C-like"/>
</dbReference>
<evidence type="ECO:0000256" key="1">
    <source>
        <dbReference type="ARBA" id="ARBA00004328"/>
    </source>
</evidence>
<keyword evidence="3" id="KW-0378">Hydrolase</keyword>
<comment type="function">
    <text evidence="9">DNA helicase which seems to act as a postreplicative transcription termination factor. Involved in ATP-dependent release of nascent RNA. Forms a stable complex with single-stranded DNA, and to a lesser extent RNA.</text>
</comment>
<dbReference type="PROSITE" id="PS51192">
    <property type="entry name" value="HELICASE_ATP_BIND_1"/>
    <property type="match status" value="1"/>
</dbReference>
<evidence type="ECO:0000256" key="6">
    <source>
        <dbReference type="ARBA" id="ARBA00022844"/>
    </source>
</evidence>
<dbReference type="OrthoDB" id="4131at10239"/>
<sequence>MNLIYKHMNDKLYGLFYEKLKTQHILCYDSDNNPYFLNKENKNILKNIIIPPSIISDLNLQIHNLNNDTINKNIQSNIILRDEQRIIVTKIEELYSNFIPVYVLLECPCGYGKTIISIELICRLKLKCAIVVPRKFIIQQWKDKFNTNTFNIFTSFNGRVDAIKNITNGLDCDIFICPDKHLENDTIRNFIYTYFNFIIIDEIHKYDLNKDIAMTKFLYGKYFKLVLLLTATPKNNINLIINNKIKINKIDTQIKKEIYSFELPMKINDSNITSECKKFLSKINLNKYNNLYTKNYIFKYCISLDKMRNNTITQIIKQNINDTTKAILLTDYRNHMHELYTLLKSELTDIIYIYDVKDNKYNLFSELECKNKFIIISTIAACSESLDLTNLNTIYLVLPITNKNSLIQCTGRIMRTSNENKYIYLFNFSYLNDIIRTFINDKCNFVKRILNNWEYNIYNDIYIT</sequence>
<dbReference type="GeneID" id="18263577"/>
<keyword evidence="5" id="KW-0067">ATP-binding</keyword>
<evidence type="ECO:0000256" key="9">
    <source>
        <dbReference type="ARBA" id="ARBA00037581"/>
    </source>
</evidence>
<protein>
    <submittedName>
        <fullName evidence="12">DNA helicase, transcriptional elongation</fullName>
    </submittedName>
</protein>
<keyword evidence="2" id="KW-0547">Nucleotide-binding</keyword>
<reference evidence="12 13" key="1">
    <citation type="journal article" date="2014" name="Virology">
        <title>The complete genome sequence of the Alphaentomopoxvirus Anomala cuprea entomopoxvirus, including its terminal hairpin loop sequences, suggests a potentially unique mode of apoptosis inhibition and mode of DNA replication.</title>
        <authorList>
            <person name="Mitsuhashi W."/>
            <person name="Miyamoto K."/>
            <person name="Wada S."/>
        </authorList>
    </citation>
    <scope>NUCLEOTIDE SEQUENCE [LARGE SCALE GENOMIC DNA]</scope>
    <source>
        <strain evidence="12">CV6M</strain>
    </source>
</reference>
<dbReference type="PANTHER" id="PTHR47396:SF1">
    <property type="entry name" value="ATP-DEPENDENT HELICASE IRC3-RELATED"/>
    <property type="match status" value="1"/>
</dbReference>
<evidence type="ECO:0000256" key="4">
    <source>
        <dbReference type="ARBA" id="ARBA00022806"/>
    </source>
</evidence>
<keyword evidence="13" id="KW-1185">Reference proteome</keyword>
<comment type="subcellular location">
    <subcellularLocation>
        <location evidence="1">Virion</location>
    </subcellularLocation>
</comment>
<evidence type="ECO:0000256" key="5">
    <source>
        <dbReference type="ARBA" id="ARBA00022840"/>
    </source>
</evidence>
<dbReference type="GO" id="GO:0044423">
    <property type="term" value="C:virion component"/>
    <property type="evidence" value="ECO:0007669"/>
    <property type="project" value="UniProtKB-KW"/>
</dbReference>
<dbReference type="RefSeq" id="YP_009001621.1">
    <property type="nucleotide sequence ID" value="NC_023426.1"/>
</dbReference>
<evidence type="ECO:0000256" key="3">
    <source>
        <dbReference type="ARBA" id="ARBA00022801"/>
    </source>
</evidence>
<organism evidence="12 13">
    <name type="scientific">Alphaentomopoxvirus acuprea</name>
    <dbReference type="NCBI Taxonomy" id="62099"/>
    <lineage>
        <taxon>Viruses</taxon>
        <taxon>Varidnaviria</taxon>
        <taxon>Bamfordvirae</taxon>
        <taxon>Nucleocytoviricota</taxon>
        <taxon>Pokkesviricetes</taxon>
        <taxon>Chitovirales</taxon>
        <taxon>Poxviridae</taxon>
        <taxon>Entomopoxvirinae</taxon>
        <taxon>Alphaentomopoxvirus</taxon>
    </lineage>
</organism>
<dbReference type="GO" id="GO:0016787">
    <property type="term" value="F:hydrolase activity"/>
    <property type="evidence" value="ECO:0007669"/>
    <property type="project" value="UniProtKB-KW"/>
</dbReference>